<comment type="caution">
    <text evidence="1">The sequence shown here is derived from an EMBL/GenBank/DDBJ whole genome shotgun (WGS) entry which is preliminary data.</text>
</comment>
<keyword evidence="2" id="KW-1185">Reference proteome</keyword>
<dbReference type="EMBL" id="BPLQ01015536">
    <property type="protein sequence ID" value="GIY88871.1"/>
    <property type="molecule type" value="Genomic_DNA"/>
</dbReference>
<organism evidence="1 2">
    <name type="scientific">Caerostris darwini</name>
    <dbReference type="NCBI Taxonomy" id="1538125"/>
    <lineage>
        <taxon>Eukaryota</taxon>
        <taxon>Metazoa</taxon>
        <taxon>Ecdysozoa</taxon>
        <taxon>Arthropoda</taxon>
        <taxon>Chelicerata</taxon>
        <taxon>Arachnida</taxon>
        <taxon>Araneae</taxon>
        <taxon>Araneomorphae</taxon>
        <taxon>Entelegynae</taxon>
        <taxon>Araneoidea</taxon>
        <taxon>Araneidae</taxon>
        <taxon>Caerostris</taxon>
    </lineage>
</organism>
<reference evidence="1 2" key="1">
    <citation type="submission" date="2021-06" db="EMBL/GenBank/DDBJ databases">
        <title>Caerostris darwini draft genome.</title>
        <authorList>
            <person name="Kono N."/>
            <person name="Arakawa K."/>
        </authorList>
    </citation>
    <scope>NUCLEOTIDE SEQUENCE [LARGE SCALE GENOMIC DNA]</scope>
</reference>
<sequence length="128" mass="14167">MFTTLVSTTLGMGGNIDSGSRCTEHAVRVLPLREPGHLGARNVALQVMIGLGLSRIFTSGRISSGGKCLYYVLSKARNEADKMHLSFHGQLQSSDFSFNFFKLKITLGYQNILLIHTKLCLRLRGHEL</sequence>
<protein>
    <submittedName>
        <fullName evidence="1">Uncharacterized protein</fullName>
    </submittedName>
</protein>
<dbReference type="Proteomes" id="UP001054837">
    <property type="component" value="Unassembled WGS sequence"/>
</dbReference>
<evidence type="ECO:0000313" key="2">
    <source>
        <dbReference type="Proteomes" id="UP001054837"/>
    </source>
</evidence>
<gene>
    <name evidence="1" type="ORF">CDAR_107981</name>
</gene>
<name>A0AAV4X207_9ARAC</name>
<proteinExistence type="predicted"/>
<dbReference type="AlphaFoldDB" id="A0AAV4X207"/>
<accession>A0AAV4X207</accession>
<evidence type="ECO:0000313" key="1">
    <source>
        <dbReference type="EMBL" id="GIY88871.1"/>
    </source>
</evidence>